<proteinExistence type="predicted"/>
<dbReference type="EMBL" id="CP144700">
    <property type="protein sequence ID" value="WVZ22690.1"/>
    <property type="molecule type" value="Genomic_DNA"/>
</dbReference>
<evidence type="ECO:0000313" key="5">
    <source>
        <dbReference type="EMBL" id="WVZ22690.1"/>
    </source>
</evidence>
<dbReference type="SMART" id="SM00360">
    <property type="entry name" value="RRM"/>
    <property type="match status" value="1"/>
</dbReference>
<feature type="region of interest" description="Disordered" evidence="3">
    <location>
        <begin position="1"/>
        <end position="39"/>
    </location>
</feature>
<gene>
    <name evidence="5" type="ORF">V8G54_001234</name>
</gene>
<accession>A0AAQ3P7V9</accession>
<evidence type="ECO:0000313" key="6">
    <source>
        <dbReference type="Proteomes" id="UP001374535"/>
    </source>
</evidence>
<dbReference type="GO" id="GO:0003723">
    <property type="term" value="F:RNA binding"/>
    <property type="evidence" value="ECO:0007669"/>
    <property type="project" value="UniProtKB-UniRule"/>
</dbReference>
<dbReference type="PROSITE" id="PS50102">
    <property type="entry name" value="RRM"/>
    <property type="match status" value="1"/>
</dbReference>
<evidence type="ECO:0000256" key="1">
    <source>
        <dbReference type="ARBA" id="ARBA00022884"/>
    </source>
</evidence>
<dbReference type="AlphaFoldDB" id="A0AAQ3P7V9"/>
<sequence>MHIHEGDSSEENDEATQKEMDALPVKSSENSAEGIEEDSKTPQDFICVKDVWDVEMVGAPSVIQQYQISHNMFPGNLQPTMLFTLNEQSAGSKTICAKNLSYSVECADLEDLFKECGEIVDIRLHTDSEGRFKGFGHVEFASAEAAQKQMILKQLKAFHR</sequence>
<keyword evidence="6" id="KW-1185">Reference proteome</keyword>
<reference evidence="5 6" key="1">
    <citation type="journal article" date="2023" name="Life. Sci Alliance">
        <title>Evolutionary insights into 3D genome organization and epigenetic landscape of Vigna mungo.</title>
        <authorList>
            <person name="Junaid A."/>
            <person name="Singh B."/>
            <person name="Bhatia S."/>
        </authorList>
    </citation>
    <scope>NUCLEOTIDE SEQUENCE [LARGE SCALE GENOMIC DNA]</scope>
    <source>
        <strain evidence="5">Urdbean</strain>
    </source>
</reference>
<name>A0AAQ3P7V9_VIGMU</name>
<dbReference type="InterPro" id="IPR035979">
    <property type="entry name" value="RBD_domain_sf"/>
</dbReference>
<keyword evidence="1 2" id="KW-0694">RNA-binding</keyword>
<dbReference type="PANTHER" id="PTHR23236">
    <property type="entry name" value="EUKARYOTIC TRANSLATION INITIATION FACTOR 4B/4H"/>
    <property type="match status" value="1"/>
</dbReference>
<dbReference type="Gene3D" id="3.30.70.330">
    <property type="match status" value="1"/>
</dbReference>
<evidence type="ECO:0000256" key="2">
    <source>
        <dbReference type="PROSITE-ProRule" id="PRU00176"/>
    </source>
</evidence>
<protein>
    <recommendedName>
        <fullName evidence="4">RRM domain-containing protein</fullName>
    </recommendedName>
</protein>
<dbReference type="SUPFAM" id="SSF54928">
    <property type="entry name" value="RNA-binding domain, RBD"/>
    <property type="match status" value="1"/>
</dbReference>
<dbReference type="PANTHER" id="PTHR23236:SF11">
    <property type="entry name" value="EUKARYOTIC TRANSLATION INITIATION FACTOR 4H"/>
    <property type="match status" value="1"/>
</dbReference>
<dbReference type="Pfam" id="PF00076">
    <property type="entry name" value="RRM_1"/>
    <property type="match status" value="1"/>
</dbReference>
<evidence type="ECO:0000256" key="3">
    <source>
        <dbReference type="SAM" id="MobiDB-lite"/>
    </source>
</evidence>
<dbReference type="InterPro" id="IPR000504">
    <property type="entry name" value="RRM_dom"/>
</dbReference>
<dbReference type="Proteomes" id="UP001374535">
    <property type="component" value="Chromosome 1"/>
</dbReference>
<dbReference type="InterPro" id="IPR012677">
    <property type="entry name" value="Nucleotide-bd_a/b_plait_sf"/>
</dbReference>
<feature type="domain" description="RRM" evidence="4">
    <location>
        <begin position="93"/>
        <end position="160"/>
    </location>
</feature>
<dbReference type="GO" id="GO:0005730">
    <property type="term" value="C:nucleolus"/>
    <property type="evidence" value="ECO:0007669"/>
    <property type="project" value="TreeGrafter"/>
</dbReference>
<organism evidence="5 6">
    <name type="scientific">Vigna mungo</name>
    <name type="common">Black gram</name>
    <name type="synonym">Phaseolus mungo</name>
    <dbReference type="NCBI Taxonomy" id="3915"/>
    <lineage>
        <taxon>Eukaryota</taxon>
        <taxon>Viridiplantae</taxon>
        <taxon>Streptophyta</taxon>
        <taxon>Embryophyta</taxon>
        <taxon>Tracheophyta</taxon>
        <taxon>Spermatophyta</taxon>
        <taxon>Magnoliopsida</taxon>
        <taxon>eudicotyledons</taxon>
        <taxon>Gunneridae</taxon>
        <taxon>Pentapetalae</taxon>
        <taxon>rosids</taxon>
        <taxon>fabids</taxon>
        <taxon>Fabales</taxon>
        <taxon>Fabaceae</taxon>
        <taxon>Papilionoideae</taxon>
        <taxon>50 kb inversion clade</taxon>
        <taxon>NPAAA clade</taxon>
        <taxon>indigoferoid/millettioid clade</taxon>
        <taxon>Phaseoleae</taxon>
        <taxon>Vigna</taxon>
    </lineage>
</organism>
<evidence type="ECO:0000259" key="4">
    <source>
        <dbReference type="PROSITE" id="PS50102"/>
    </source>
</evidence>